<dbReference type="Proteomes" id="UP000735302">
    <property type="component" value="Unassembled WGS sequence"/>
</dbReference>
<evidence type="ECO:0000313" key="2">
    <source>
        <dbReference type="Proteomes" id="UP000735302"/>
    </source>
</evidence>
<organism evidence="1 2">
    <name type="scientific">Plakobranchus ocellatus</name>
    <dbReference type="NCBI Taxonomy" id="259542"/>
    <lineage>
        <taxon>Eukaryota</taxon>
        <taxon>Metazoa</taxon>
        <taxon>Spiralia</taxon>
        <taxon>Lophotrochozoa</taxon>
        <taxon>Mollusca</taxon>
        <taxon>Gastropoda</taxon>
        <taxon>Heterobranchia</taxon>
        <taxon>Euthyneura</taxon>
        <taxon>Panpulmonata</taxon>
        <taxon>Sacoglossa</taxon>
        <taxon>Placobranchoidea</taxon>
        <taxon>Plakobranchidae</taxon>
        <taxon>Plakobranchus</taxon>
    </lineage>
</organism>
<dbReference type="EMBL" id="BLXT01003854">
    <property type="protein sequence ID" value="GFO07275.1"/>
    <property type="molecule type" value="Genomic_DNA"/>
</dbReference>
<dbReference type="AlphaFoldDB" id="A0AAV4AKA4"/>
<gene>
    <name evidence="1" type="ORF">PoB_003378000</name>
</gene>
<proteinExistence type="predicted"/>
<sequence>MENYWESVATFCSHVFSDNRVSPVCKTNGSVRPDPFSQVFSDNRVSPVWRTNGTVRPGLVRKCSETTVYRLCVESMEVSGQILFRKCSVTTVCRLCGEPIKVCGQVLFANVQ</sequence>
<evidence type="ECO:0000313" key="1">
    <source>
        <dbReference type="EMBL" id="GFO07275.1"/>
    </source>
</evidence>
<protein>
    <submittedName>
        <fullName evidence="1">Uncharacterized protein</fullName>
    </submittedName>
</protein>
<comment type="caution">
    <text evidence="1">The sequence shown here is derived from an EMBL/GenBank/DDBJ whole genome shotgun (WGS) entry which is preliminary data.</text>
</comment>
<name>A0AAV4AKA4_9GAST</name>
<reference evidence="1 2" key="1">
    <citation type="journal article" date="2021" name="Elife">
        <title>Chloroplast acquisition without the gene transfer in kleptoplastic sea slugs, Plakobranchus ocellatus.</title>
        <authorList>
            <person name="Maeda T."/>
            <person name="Takahashi S."/>
            <person name="Yoshida T."/>
            <person name="Shimamura S."/>
            <person name="Takaki Y."/>
            <person name="Nagai Y."/>
            <person name="Toyoda A."/>
            <person name="Suzuki Y."/>
            <person name="Arimoto A."/>
            <person name="Ishii H."/>
            <person name="Satoh N."/>
            <person name="Nishiyama T."/>
            <person name="Hasebe M."/>
            <person name="Maruyama T."/>
            <person name="Minagawa J."/>
            <person name="Obokata J."/>
            <person name="Shigenobu S."/>
        </authorList>
    </citation>
    <scope>NUCLEOTIDE SEQUENCE [LARGE SCALE GENOMIC DNA]</scope>
</reference>
<accession>A0AAV4AKA4</accession>
<keyword evidence="2" id="KW-1185">Reference proteome</keyword>